<dbReference type="GO" id="GO:0008757">
    <property type="term" value="F:S-adenosylmethionine-dependent methyltransferase activity"/>
    <property type="evidence" value="ECO:0007669"/>
    <property type="project" value="InterPro"/>
</dbReference>
<feature type="domain" description="WsaF N-terminal" evidence="4">
    <location>
        <begin position="1413"/>
        <end position="1557"/>
    </location>
</feature>
<evidence type="ECO:0000259" key="3">
    <source>
        <dbReference type="Pfam" id="PF08241"/>
    </source>
</evidence>
<dbReference type="SUPFAM" id="SSF53335">
    <property type="entry name" value="S-adenosyl-L-methionine-dependent methyltransferases"/>
    <property type="match status" value="1"/>
</dbReference>
<dbReference type="Pfam" id="PF08241">
    <property type="entry name" value="Methyltransf_11"/>
    <property type="match status" value="1"/>
</dbReference>
<dbReference type="InterPro" id="IPR001173">
    <property type="entry name" value="Glyco_trans_2-like"/>
</dbReference>
<dbReference type="Pfam" id="PF00535">
    <property type="entry name" value="Glycos_transf_2"/>
    <property type="match status" value="3"/>
</dbReference>
<evidence type="ECO:0000313" key="6">
    <source>
        <dbReference type="EMBL" id="KAA0677445.1"/>
    </source>
</evidence>
<dbReference type="SUPFAM" id="SSF53756">
    <property type="entry name" value="UDP-Glycosyltransferase/glycogen phosphorylase"/>
    <property type="match status" value="1"/>
</dbReference>
<gene>
    <name evidence="6" type="ORF">DS837_29285</name>
</gene>
<dbReference type="InterPro" id="IPR048510">
    <property type="entry name" value="WsaF_N"/>
</dbReference>
<feature type="region of interest" description="Disordered" evidence="1">
    <location>
        <begin position="1130"/>
        <end position="1175"/>
    </location>
</feature>
<evidence type="ECO:0000259" key="4">
    <source>
        <dbReference type="Pfam" id="PF21374"/>
    </source>
</evidence>
<feature type="compositionally biased region" description="Basic and acidic residues" evidence="1">
    <location>
        <begin position="1140"/>
        <end position="1150"/>
    </location>
</feature>
<dbReference type="Gene3D" id="3.40.50.11090">
    <property type="match status" value="1"/>
</dbReference>
<dbReference type="Pfam" id="PF22772">
    <property type="entry name" value="WsaF_C"/>
    <property type="match status" value="1"/>
</dbReference>
<dbReference type="Pfam" id="PF21374">
    <property type="entry name" value="WsaF_N"/>
    <property type="match status" value="1"/>
</dbReference>
<dbReference type="EMBL" id="QOKV01000034">
    <property type="protein sequence ID" value="KAA0677445.1"/>
    <property type="molecule type" value="Genomic_DNA"/>
</dbReference>
<feature type="region of interest" description="Disordered" evidence="1">
    <location>
        <begin position="1334"/>
        <end position="1353"/>
    </location>
</feature>
<comment type="caution">
    <text evidence="6">The sequence shown here is derived from an EMBL/GenBank/DDBJ whole genome shotgun (WGS) entry which is preliminary data.</text>
</comment>
<dbReference type="InterPro" id="IPR013216">
    <property type="entry name" value="Methyltransf_11"/>
</dbReference>
<organism evidence="6 7">
    <name type="scientific">Azospirillum brasilense</name>
    <dbReference type="NCBI Taxonomy" id="192"/>
    <lineage>
        <taxon>Bacteria</taxon>
        <taxon>Pseudomonadati</taxon>
        <taxon>Pseudomonadota</taxon>
        <taxon>Alphaproteobacteria</taxon>
        <taxon>Rhodospirillales</taxon>
        <taxon>Azospirillaceae</taxon>
        <taxon>Azospirillum</taxon>
    </lineage>
</organism>
<dbReference type="InterPro" id="IPR029044">
    <property type="entry name" value="Nucleotide-diphossugar_trans"/>
</dbReference>
<dbReference type="Gene3D" id="3.90.550.10">
    <property type="entry name" value="Spore Coat Polysaccharide Biosynthesis Protein SpsA, Chain A"/>
    <property type="match status" value="3"/>
</dbReference>
<feature type="domain" description="Glycosyltransferase 2-like" evidence="2">
    <location>
        <begin position="629"/>
        <end position="737"/>
    </location>
</feature>
<sequence>MSSMFDLKSLQHDIYIRYAFLGDVVRAVFFSGKTVSESEPPKPLRILDLGCGPERLTERFLPDGIAIVRADVDRFSDDSVVLLIPGEPLPFEDDAFDIVLAMDVLEHVPPEGRDALLAECRRVAARAVILCCPTNDSAVVQAERDFQDAVRHLTGTNLPFLDEHAGLGLPNAEAVAARFPADWRVHVLENAPLDQWLLFNLVDFIYAIDLGNGPQKNAYNAAVNGASCFQARGQAHYRRFFCALRDETDRAAMAAHLQVLEEAAAACDPAEASHVFARHLPILRNDLRNDLLEALVRKEKELAAALIDRKPASGPADAQASIPPEDAAGTAADVLPDPVPAPERRGSLIERVENRLNREARHARTFARFALPILHSRNGVRGCWGIAQALTALGDNPLFQEDYYRAQNPDVGAGGVHPLVHYLQHGWREGRKPHPQFDPAFYLREHPDVAASGIEPLEHFTRLGWREGRRPAPVFAAAPFAPMDIGAALSDEHVPVEAPPSPPKFIYPPDWFQLYPGAQIITNSASLARGTRIEVLERVDFLENRHDTPAAILSISRRLGDNAVEWRLGEDLPAGEYVLKLVEDGQALDWRGVIVSAPRGRWAQAFNRRTRRTETRPPPARASALPLFSITTTVYDTPPLFLRELATCIRDQDFGDFEWLLLDNGSKDPQVVDAVRKIAASDPRFRYFRVEDNIHIIPGNYYLLQRAAGRYIVPVDSDDYLYPFALSTLAARLDAPNPPKILFSDEAKLSPTGEPAEPIRRPEYSRTTALSTCPAAHVLVFDRLLARTQGVYSEVYAQGSHDWDTMLRLTDAGASVGQVRACLYGWRMHATSTSLSDGTKEYIRSSQEGVIEASLRRRGLLNRFRIAPLSALGYYTLHRLPVQPVPVEIDLLLRSADETVIGNASANIRACRYPMVTRVRILCSGTLPDDRCRQILVDEAAAAGLPQPVFGVTDAPASLLGEHFPVSIIKLVIGTDGRIAGPDDWIWEVVGTLELDERVGVVGGALLDETGGVRHMGWHADAGGYAPLPPLGLFPSLRHAVLAVWGGLVAVRCAALAQLGGIGGVDADEQDLHGLEYGLRGRSDGWLSVFHPSLAVQSGGAPQASSAREDAGKALALHIAEHYRDLLQEDPYWRPEPSADDAREESRDGQDEPAILPQAGTAEQTVPATAGAEDGTVRRATDLPIATARRVKRLVQRLGLVGAAKFLARRNRSPALEVLPGNPLFQASYYLKRNPDVAASGIDPLIHYAVHGWREGRKPHPLFEPRFYLEGNPDVAASGTDPLTHYVVHGWREGRKPHPLFEPRFYLEGNPDVAASGTDPLTHYVVHGWREGRKPNPVFNPPPQLSGGRGPDEGDVEWMEQLLAPAQPGTLPADPDGTEDPGDTGYCPPAGLLPWFTPLNIRVSRALADRPHLNVLVPGLGMKQMSGGPNTAINLAYRLAACGVPVRFVATDVPIDADPAPFWQHVRALSNVPDMLPHASLVDASNRAQPLEIGANDVFMATAWWTAQMAKYALRHTNHSRFVYLIQDYEPILHPASTQLALAEETYGLDHIPVINTSLLHRFLAERKIGRYADPTFAEKAIVFEPAIDRSHFRAGDAPGERRKLLFYARPKTGLRNLFELGVAALQKAISDGVFDPAEWDFIGMGEDFAAIPLGGSAWLRPAPWLDFAGYANQMRTSDLLLSPMLSPHPSYPPIEMALCGKPAVTTVFANKTAERLAEVSPNIIGVPATIEALSEGLAEARRRLDDGALEHGPHGAYPGDWSISFADTVPRLFQELLTLFGVPPLPPDARLPATPRAEAGAFPGYRRWPASAYERLRLTSLAERKDAYDQADPGLISFLTTVWNTDPVFVAELAESVFGQDSGPGFEWIILDNGSVRADTIALLEELGRHPCVRLHRVERNLGIIGGMRHCLERARNRYIVPLDSDDLLTPDCVRVVTTALARAGYPALAYTDEDKVLGWSFRDPYYKPDWDPVLFSNSCYIAHLCCIDRERALSLDVYGDARTEGSHDWDSFTRFHRAGHTPFHIPELLYTWRMHESSTACNINSKSYITDSQRAVLEKFLDDRKGRYTVEPSPLFTNTPDWVFRRTREAPSPVTTVVLHAGDTAPAPQLDPAIPHNVVRLAPKASLTDLLEIARSSAERGALVHLQWAGIEAEGDEWPWDAMACFELFPDTAIVGGRIRQGDRVTAAAAHFGFGRGCDTPDAGRHVGDPGYFAQMFKMRSVSAVPVQHCVVSAAFLAEALPALVRAGVGFAYLGAWLGAAAHDRNLRVVYSPLFLGGADGAAADLESLVPDVEREAFRIAYAGIMPDRALLSPHLGLTPETAYRPVLRVERERQDSKARSPRAASYQEEAQAALIARLVRHPLPTQPFSLSILTIVYEKTPIECFRELARSLFGQTVPFTEWVVLRNGPVPGDLGAVLAELDRDPRVRRLDSDVNLGIIQGLRRCLEGARSDWVLPVDGDDLLVKDALQQIALAAERTQPAFIYSDEDVIRGTTVEAPYRRPDFDPVLNVADSYIWHACAFRRDKAMELGVFQDAETEYCQDWDTVARFAMAGEPIAHIPEVLYHWRHHLNSFSNSGTTNTGSRRSAERVMAKVIAAQADPGLYEIGTFPISRGQEQSAILRRPVSPLPMEAILLANGTGDVDAGRWLDAAAGLCGSAHPVAHAVTDAGAACSTSRLASALAAVSAAHVLVLHEGLRVEDATALWEAMRLFEMHPDVVLAGGRVLDARGRVAECCAFASPDGTMSTPWLNLDRNDPGVYALALKPRSAATVPDGFFLARTAFLREALRDGAPANMHATGLGGFLGTAARRRNRRVAYSPLIEAWIRP</sequence>
<dbReference type="InterPro" id="IPR029063">
    <property type="entry name" value="SAM-dependent_MTases_sf"/>
</dbReference>
<dbReference type="PANTHER" id="PTHR43685:SF2">
    <property type="entry name" value="GLYCOSYLTRANSFERASE 2-LIKE DOMAIN-CONTAINING PROTEIN"/>
    <property type="match status" value="1"/>
</dbReference>
<evidence type="ECO:0000259" key="2">
    <source>
        <dbReference type="Pfam" id="PF00535"/>
    </source>
</evidence>
<dbReference type="Gene3D" id="3.40.50.150">
    <property type="entry name" value="Vaccinia Virus protein VP39"/>
    <property type="match status" value="1"/>
</dbReference>
<reference evidence="6 7" key="1">
    <citation type="submission" date="2018-07" db="EMBL/GenBank/DDBJ databases">
        <title>Genome sequence of Roseomonas fauriae ATCC 49958.</title>
        <authorList>
            <person name="Sant'Anna F.H."/>
            <person name="Baldani J.I."/>
            <person name="Zilli J.E."/>
            <person name="Reis V.M."/>
            <person name="Hartmann A."/>
            <person name="Cruz L."/>
            <person name="de Souza E.M."/>
            <person name="de Oliveira Pedrosa F."/>
            <person name="Passaglia L.M.P."/>
        </authorList>
    </citation>
    <scope>NUCLEOTIDE SEQUENCE [LARGE SCALE GENOMIC DNA]</scope>
    <source>
        <strain evidence="6 7">ATCC 49958</strain>
    </source>
</reference>
<dbReference type="InterPro" id="IPR050834">
    <property type="entry name" value="Glycosyltransf_2"/>
</dbReference>
<protein>
    <submittedName>
        <fullName evidence="6">Glycosyltransferase</fullName>
    </submittedName>
</protein>
<keyword evidence="6" id="KW-0808">Transferase</keyword>
<accession>A0A6L3AS30</accession>
<name>A0A6L3AS30_AZOBR</name>
<feature type="domain" description="Methyltransferase type 11" evidence="3">
    <location>
        <begin position="47"/>
        <end position="126"/>
    </location>
</feature>
<dbReference type="GO" id="GO:0030247">
    <property type="term" value="F:polysaccharide binding"/>
    <property type="evidence" value="ECO:0007669"/>
    <property type="project" value="InterPro"/>
</dbReference>
<evidence type="ECO:0000313" key="7">
    <source>
        <dbReference type="Proteomes" id="UP000476837"/>
    </source>
</evidence>
<dbReference type="InterPro" id="IPR055050">
    <property type="entry name" value="WsaF_C"/>
</dbReference>
<evidence type="ECO:0000259" key="5">
    <source>
        <dbReference type="Pfam" id="PF22772"/>
    </source>
</evidence>
<feature type="domain" description="WsaF C-terminal" evidence="5">
    <location>
        <begin position="1603"/>
        <end position="1738"/>
    </location>
</feature>
<dbReference type="PANTHER" id="PTHR43685">
    <property type="entry name" value="GLYCOSYLTRANSFERASE"/>
    <property type="match status" value="1"/>
</dbReference>
<dbReference type="CDD" id="cd02440">
    <property type="entry name" value="AdoMet_MTases"/>
    <property type="match status" value="1"/>
</dbReference>
<feature type="domain" description="Glycosyltransferase 2-like" evidence="2">
    <location>
        <begin position="1840"/>
        <end position="1947"/>
    </location>
</feature>
<dbReference type="Gene3D" id="3.40.50.2000">
    <property type="entry name" value="Glycogen Phosphorylase B"/>
    <property type="match status" value="1"/>
</dbReference>
<evidence type="ECO:0000256" key="1">
    <source>
        <dbReference type="SAM" id="MobiDB-lite"/>
    </source>
</evidence>
<dbReference type="SUPFAM" id="SSF53448">
    <property type="entry name" value="Nucleotide-diphospho-sugar transferases"/>
    <property type="match status" value="4"/>
</dbReference>
<feature type="region of interest" description="Disordered" evidence="1">
    <location>
        <begin position="312"/>
        <end position="343"/>
    </location>
</feature>
<dbReference type="Proteomes" id="UP000476837">
    <property type="component" value="Unassembled WGS sequence"/>
</dbReference>
<proteinExistence type="predicted"/>
<feature type="domain" description="Glycosyltransferase 2-like" evidence="2">
    <location>
        <begin position="2374"/>
        <end position="2502"/>
    </location>
</feature>